<evidence type="ECO:0000256" key="8">
    <source>
        <dbReference type="ARBA" id="ARBA00022842"/>
    </source>
</evidence>
<keyword evidence="3" id="KW-0808">Transferase</keyword>
<dbReference type="InParanoid" id="B9TPS7"/>
<comment type="cofactor">
    <cofactor evidence="1">
        <name>Mg(2+)</name>
        <dbReference type="ChEBI" id="CHEBI:18420"/>
    </cofactor>
</comment>
<dbReference type="AlphaFoldDB" id="B9TPS7"/>
<organism evidence="11 12">
    <name type="scientific">Ricinus communis</name>
    <name type="common">Castor bean</name>
    <dbReference type="NCBI Taxonomy" id="3988"/>
    <lineage>
        <taxon>Eukaryota</taxon>
        <taxon>Viridiplantae</taxon>
        <taxon>Streptophyta</taxon>
        <taxon>Embryophyta</taxon>
        <taxon>Tracheophyta</taxon>
        <taxon>Spermatophyta</taxon>
        <taxon>Magnoliopsida</taxon>
        <taxon>eudicotyledons</taxon>
        <taxon>Gunneridae</taxon>
        <taxon>Pentapetalae</taxon>
        <taxon>rosids</taxon>
        <taxon>fabids</taxon>
        <taxon>Malpighiales</taxon>
        <taxon>Euphorbiaceae</taxon>
        <taxon>Acalyphoideae</taxon>
        <taxon>Acalypheae</taxon>
        <taxon>Ricinus</taxon>
    </lineage>
</organism>
<dbReference type="GO" id="GO:0005524">
    <property type="term" value="F:ATP binding"/>
    <property type="evidence" value="ECO:0007669"/>
    <property type="project" value="UniProtKB-KW"/>
</dbReference>
<evidence type="ECO:0000256" key="7">
    <source>
        <dbReference type="ARBA" id="ARBA00022840"/>
    </source>
</evidence>
<comment type="similarity">
    <text evidence="9">Belongs to the MntA antitoxin family.</text>
</comment>
<dbReference type="InterPro" id="IPR043519">
    <property type="entry name" value="NT_sf"/>
</dbReference>
<evidence type="ECO:0000256" key="4">
    <source>
        <dbReference type="ARBA" id="ARBA00022695"/>
    </source>
</evidence>
<evidence type="ECO:0000256" key="9">
    <source>
        <dbReference type="ARBA" id="ARBA00038276"/>
    </source>
</evidence>
<evidence type="ECO:0000313" key="12">
    <source>
        <dbReference type="Proteomes" id="UP000008311"/>
    </source>
</evidence>
<sequence>MRLFPFAGRLQAFHLQGLRGRLNVEQAVNVGMLARVGAGILGVLGVNLQTEFRRFRRDRTERVGQPAVDAQRARLAGFVLDLGHGRAGLVDQLDGCHSIHGRQQSKIAGKRGFDLDAGHLPEFRYSCLSIRKFSPDKGSSVKPSVTLELHRAAIRAAVRRCRSENPRVFGSVAKGLDCDGSDLDLLVDPLPGATLFDLGELQVELEELLGVRVDLLTPRDLSPRLREQIITQAQAV</sequence>
<evidence type="ECO:0000256" key="6">
    <source>
        <dbReference type="ARBA" id="ARBA00022741"/>
    </source>
</evidence>
<accession>B9TPS7</accession>
<dbReference type="GO" id="GO:0046872">
    <property type="term" value="F:metal ion binding"/>
    <property type="evidence" value="ECO:0007669"/>
    <property type="project" value="UniProtKB-KW"/>
</dbReference>
<proteinExistence type="inferred from homology"/>
<dbReference type="GO" id="GO:0016779">
    <property type="term" value="F:nucleotidyltransferase activity"/>
    <property type="evidence" value="ECO:0007669"/>
    <property type="project" value="UniProtKB-KW"/>
</dbReference>
<gene>
    <name evidence="11" type="ORF">RCOM_2077860</name>
</gene>
<dbReference type="CDD" id="cd05403">
    <property type="entry name" value="NT_KNTase_like"/>
    <property type="match status" value="1"/>
</dbReference>
<evidence type="ECO:0000256" key="1">
    <source>
        <dbReference type="ARBA" id="ARBA00001946"/>
    </source>
</evidence>
<dbReference type="InterPro" id="IPR002934">
    <property type="entry name" value="Polymerase_NTP_transf_dom"/>
</dbReference>
<keyword evidence="4" id="KW-0548">Nucleotidyltransferase</keyword>
<keyword evidence="12" id="KW-1185">Reference proteome</keyword>
<keyword evidence="2" id="KW-1277">Toxin-antitoxin system</keyword>
<dbReference type="PANTHER" id="PTHR33571">
    <property type="entry name" value="SSL8005 PROTEIN"/>
    <property type="match status" value="1"/>
</dbReference>
<reference evidence="12" key="1">
    <citation type="journal article" date="2010" name="Nat. Biotechnol.">
        <title>Draft genome sequence of the oilseed species Ricinus communis.</title>
        <authorList>
            <person name="Chan A.P."/>
            <person name="Crabtree J."/>
            <person name="Zhao Q."/>
            <person name="Lorenzi H."/>
            <person name="Orvis J."/>
            <person name="Puiu D."/>
            <person name="Melake-Berhan A."/>
            <person name="Jones K.M."/>
            <person name="Redman J."/>
            <person name="Chen G."/>
            <person name="Cahoon E.B."/>
            <person name="Gedil M."/>
            <person name="Stanke M."/>
            <person name="Haas B.J."/>
            <person name="Wortman J.R."/>
            <person name="Fraser-Liggett C.M."/>
            <person name="Ravel J."/>
            <person name="Rabinowicz P.D."/>
        </authorList>
    </citation>
    <scope>NUCLEOTIDE SEQUENCE [LARGE SCALE GENOMIC DNA]</scope>
    <source>
        <strain evidence="12">cv. Hale</strain>
    </source>
</reference>
<dbReference type="PANTHER" id="PTHR33571:SF12">
    <property type="entry name" value="BSL3053 PROTEIN"/>
    <property type="match status" value="1"/>
</dbReference>
<dbReference type="Gene3D" id="3.30.460.10">
    <property type="entry name" value="Beta Polymerase, domain 2"/>
    <property type="match status" value="1"/>
</dbReference>
<evidence type="ECO:0000259" key="10">
    <source>
        <dbReference type="Pfam" id="PF01909"/>
    </source>
</evidence>
<evidence type="ECO:0000256" key="5">
    <source>
        <dbReference type="ARBA" id="ARBA00022723"/>
    </source>
</evidence>
<dbReference type="Pfam" id="PF01909">
    <property type="entry name" value="NTP_transf_2"/>
    <property type="match status" value="1"/>
</dbReference>
<dbReference type="Proteomes" id="UP000008311">
    <property type="component" value="Unassembled WGS sequence"/>
</dbReference>
<dbReference type="SUPFAM" id="SSF81301">
    <property type="entry name" value="Nucleotidyltransferase"/>
    <property type="match status" value="1"/>
</dbReference>
<feature type="domain" description="Polymerase nucleotidyl transferase" evidence="10">
    <location>
        <begin position="168"/>
        <end position="233"/>
    </location>
</feature>
<dbReference type="EMBL" id="EQ996732">
    <property type="protein sequence ID" value="EEF22137.1"/>
    <property type="molecule type" value="Genomic_DNA"/>
</dbReference>
<evidence type="ECO:0000256" key="3">
    <source>
        <dbReference type="ARBA" id="ARBA00022679"/>
    </source>
</evidence>
<dbReference type="InterPro" id="IPR052038">
    <property type="entry name" value="Type-VII_TA_antitoxin"/>
</dbReference>
<keyword evidence="6" id="KW-0547">Nucleotide-binding</keyword>
<keyword evidence="5" id="KW-0479">Metal-binding</keyword>
<evidence type="ECO:0000256" key="2">
    <source>
        <dbReference type="ARBA" id="ARBA00022649"/>
    </source>
</evidence>
<evidence type="ECO:0000313" key="11">
    <source>
        <dbReference type="EMBL" id="EEF22137.1"/>
    </source>
</evidence>
<keyword evidence="7" id="KW-0067">ATP-binding</keyword>
<name>B9TPS7_RICCO</name>
<protein>
    <recommendedName>
        <fullName evidence="10">Polymerase nucleotidyl transferase domain-containing protein</fullName>
    </recommendedName>
</protein>
<keyword evidence="8" id="KW-0460">Magnesium</keyword>